<evidence type="ECO:0000313" key="3">
    <source>
        <dbReference type="Proteomes" id="UP000198582"/>
    </source>
</evidence>
<dbReference type="AlphaFoldDB" id="A0A1H8UWP5"/>
<dbReference type="OrthoDB" id="121633at2"/>
<organism evidence="2 3">
    <name type="scientific">Amycolatopsis saalfeldensis</name>
    <dbReference type="NCBI Taxonomy" id="394193"/>
    <lineage>
        <taxon>Bacteria</taxon>
        <taxon>Bacillati</taxon>
        <taxon>Actinomycetota</taxon>
        <taxon>Actinomycetes</taxon>
        <taxon>Pseudonocardiales</taxon>
        <taxon>Pseudonocardiaceae</taxon>
        <taxon>Amycolatopsis</taxon>
    </lineage>
</organism>
<feature type="compositionally biased region" description="Basic and acidic residues" evidence="1">
    <location>
        <begin position="95"/>
        <end position="111"/>
    </location>
</feature>
<dbReference type="InterPro" id="IPR003489">
    <property type="entry name" value="RHF/RaiA"/>
</dbReference>
<proteinExistence type="predicted"/>
<keyword evidence="3" id="KW-1185">Reference proteome</keyword>
<sequence length="119" mass="12919">MEVQISTDNNVHGGEELNQRIEAELRSALSRFSDHLTRLEVHLGDEIGSGAEGMDRRCVIEARPAGRPPVAVTQHAGSVDEAVAGAVRKLESLLESKYGRTDHRKGGDSIRHSPTGDPR</sequence>
<feature type="region of interest" description="Disordered" evidence="1">
    <location>
        <begin position="95"/>
        <end position="119"/>
    </location>
</feature>
<accession>A0A1H8UWP5</accession>
<dbReference type="SUPFAM" id="SSF69754">
    <property type="entry name" value="Ribosome binding protein Y (YfiA homologue)"/>
    <property type="match status" value="1"/>
</dbReference>
<dbReference type="STRING" id="394193.SAMN04489732_103497"/>
<dbReference type="InterPro" id="IPR036567">
    <property type="entry name" value="RHF-like"/>
</dbReference>
<dbReference type="Proteomes" id="UP000198582">
    <property type="component" value="Unassembled WGS sequence"/>
</dbReference>
<dbReference type="Gene3D" id="3.30.160.100">
    <property type="entry name" value="Ribosome hibernation promotion factor-like"/>
    <property type="match status" value="1"/>
</dbReference>
<dbReference type="EMBL" id="FOEF01000003">
    <property type="protein sequence ID" value="SEP07374.1"/>
    <property type="molecule type" value="Genomic_DNA"/>
</dbReference>
<gene>
    <name evidence="2" type="ORF">SAMN04489732_103497</name>
</gene>
<evidence type="ECO:0008006" key="4">
    <source>
        <dbReference type="Google" id="ProtNLM"/>
    </source>
</evidence>
<reference evidence="2 3" key="1">
    <citation type="submission" date="2016-10" db="EMBL/GenBank/DDBJ databases">
        <authorList>
            <person name="de Groot N.N."/>
        </authorList>
    </citation>
    <scope>NUCLEOTIDE SEQUENCE [LARGE SCALE GENOMIC DNA]</scope>
    <source>
        <strain evidence="2 3">DSM 44993</strain>
    </source>
</reference>
<protein>
    <recommendedName>
        <fullName evidence="4">Sigma 54 modulation protein / S30EA ribosomal protein</fullName>
    </recommendedName>
</protein>
<evidence type="ECO:0000256" key="1">
    <source>
        <dbReference type="SAM" id="MobiDB-lite"/>
    </source>
</evidence>
<name>A0A1H8UWP5_9PSEU</name>
<evidence type="ECO:0000313" key="2">
    <source>
        <dbReference type="EMBL" id="SEP07374.1"/>
    </source>
</evidence>
<dbReference type="Pfam" id="PF02482">
    <property type="entry name" value="Ribosomal_S30AE"/>
    <property type="match status" value="1"/>
</dbReference>
<dbReference type="RefSeq" id="WP_091615848.1">
    <property type="nucleotide sequence ID" value="NZ_FOEF01000003.1"/>
</dbReference>